<feature type="region of interest" description="Disordered" evidence="1">
    <location>
        <begin position="157"/>
        <end position="179"/>
    </location>
</feature>
<feature type="region of interest" description="Disordered" evidence="1">
    <location>
        <begin position="1"/>
        <end position="23"/>
    </location>
</feature>
<dbReference type="RefSeq" id="WP_318102685.1">
    <property type="nucleotide sequence ID" value="NZ_CP137573.1"/>
</dbReference>
<dbReference type="PANTHER" id="PTHR38441">
    <property type="entry name" value="INTEGRAL MEMBRANE PROTEIN-RELATED"/>
    <property type="match status" value="1"/>
</dbReference>
<dbReference type="Proteomes" id="UP001301731">
    <property type="component" value="Chromosome"/>
</dbReference>
<evidence type="ECO:0000313" key="4">
    <source>
        <dbReference type="Proteomes" id="UP001301731"/>
    </source>
</evidence>
<reference evidence="3 4" key="1">
    <citation type="submission" date="2023-10" db="EMBL/GenBank/DDBJ databases">
        <title>The genome sequence of Streptomyces sp. HUAS YS2.</title>
        <authorList>
            <person name="Mo P."/>
        </authorList>
    </citation>
    <scope>NUCLEOTIDE SEQUENCE [LARGE SCALE GENOMIC DNA]</scope>
    <source>
        <strain evidence="3 4">HUAS YS2</strain>
    </source>
</reference>
<feature type="transmembrane region" description="Helical" evidence="2">
    <location>
        <begin position="110"/>
        <end position="132"/>
    </location>
</feature>
<dbReference type="PANTHER" id="PTHR38441:SF1">
    <property type="entry name" value="MEMBRANE PROTEIN"/>
    <property type="match status" value="1"/>
</dbReference>
<gene>
    <name evidence="3" type="ORF">R2D22_09705</name>
</gene>
<evidence type="ECO:0000256" key="1">
    <source>
        <dbReference type="SAM" id="MobiDB-lite"/>
    </source>
</evidence>
<organism evidence="3 4">
    <name type="scientific">Streptomyces solicathayae</name>
    <dbReference type="NCBI Taxonomy" id="3081768"/>
    <lineage>
        <taxon>Bacteria</taxon>
        <taxon>Bacillati</taxon>
        <taxon>Actinomycetota</taxon>
        <taxon>Actinomycetes</taxon>
        <taxon>Kitasatosporales</taxon>
        <taxon>Streptomycetaceae</taxon>
        <taxon>Streptomyces</taxon>
    </lineage>
</organism>
<keyword evidence="2" id="KW-1133">Transmembrane helix</keyword>
<sequence length="179" mass="19413">MEKQEGPSVPEGRIDDPWYDALASGWGEPAATAAPDEAAGPPGRVPRQHVRTAADIYLEVQRSAAFQEVRGRYRRFVFPAAVAFLVWYFAYVVAATVAPDLMARPVVGAVNVAMVAGLGQFLSTFLLTWAYARHARLRRDPAALELRWDTQEMTRGMAHGATPGTQPGTTQGTVRGTAS</sequence>
<keyword evidence="2" id="KW-0812">Transmembrane</keyword>
<accession>A0ABZ0LQE1</accession>
<protein>
    <submittedName>
        <fullName evidence="3">DUF485 domain-containing protein</fullName>
    </submittedName>
</protein>
<keyword evidence="2" id="KW-0472">Membrane</keyword>
<dbReference type="EMBL" id="CP137573">
    <property type="protein sequence ID" value="WOX21661.1"/>
    <property type="molecule type" value="Genomic_DNA"/>
</dbReference>
<evidence type="ECO:0000256" key="2">
    <source>
        <dbReference type="SAM" id="Phobius"/>
    </source>
</evidence>
<feature type="compositionally biased region" description="Low complexity" evidence="1">
    <location>
        <begin position="160"/>
        <end position="179"/>
    </location>
</feature>
<dbReference type="InterPro" id="IPR007436">
    <property type="entry name" value="DUF485"/>
</dbReference>
<proteinExistence type="predicted"/>
<evidence type="ECO:0000313" key="3">
    <source>
        <dbReference type="EMBL" id="WOX21661.1"/>
    </source>
</evidence>
<feature type="transmembrane region" description="Helical" evidence="2">
    <location>
        <begin position="76"/>
        <end position="98"/>
    </location>
</feature>
<name>A0ABZ0LQE1_9ACTN</name>
<dbReference type="Pfam" id="PF04341">
    <property type="entry name" value="DUF485"/>
    <property type="match status" value="1"/>
</dbReference>
<keyword evidence="4" id="KW-1185">Reference proteome</keyword>